<dbReference type="OrthoDB" id="8118055at2759"/>
<comment type="caution">
    <text evidence="1">The sequence shown here is derived from an EMBL/GenBank/DDBJ whole genome shotgun (WGS) entry which is preliminary data.</text>
</comment>
<protein>
    <submittedName>
        <fullName evidence="1">Uncharacterized protein</fullName>
    </submittedName>
</protein>
<reference evidence="1 2" key="1">
    <citation type="journal article" date="2020" name="Nat. Food">
        <title>A phased Vanilla planifolia genome enables genetic improvement of flavour and production.</title>
        <authorList>
            <person name="Hasing T."/>
            <person name="Tang H."/>
            <person name="Brym M."/>
            <person name="Khazi F."/>
            <person name="Huang T."/>
            <person name="Chambers A.H."/>
        </authorList>
    </citation>
    <scope>NUCLEOTIDE SEQUENCE [LARGE SCALE GENOMIC DNA]</scope>
    <source>
        <tissue evidence="1">Leaf</tissue>
    </source>
</reference>
<dbReference type="Proteomes" id="UP000636800">
    <property type="component" value="Chromosome 5"/>
</dbReference>
<organism evidence="1 2">
    <name type="scientific">Vanilla planifolia</name>
    <name type="common">Vanilla</name>
    <dbReference type="NCBI Taxonomy" id="51239"/>
    <lineage>
        <taxon>Eukaryota</taxon>
        <taxon>Viridiplantae</taxon>
        <taxon>Streptophyta</taxon>
        <taxon>Embryophyta</taxon>
        <taxon>Tracheophyta</taxon>
        <taxon>Spermatophyta</taxon>
        <taxon>Magnoliopsida</taxon>
        <taxon>Liliopsida</taxon>
        <taxon>Asparagales</taxon>
        <taxon>Orchidaceae</taxon>
        <taxon>Vanilloideae</taxon>
        <taxon>Vanilleae</taxon>
        <taxon>Vanilla</taxon>
    </lineage>
</organism>
<sequence length="70" mass="8117">MSTVLQLLNHGNTSLFFSAYNIKRRVSLGSSARDCRRRISLAILWRKSWASAPRVYMEIVTKQFLANRDD</sequence>
<accession>A0A835UXB1</accession>
<keyword evidence="2" id="KW-1185">Reference proteome</keyword>
<gene>
    <name evidence="1" type="ORF">HPP92_010192</name>
</gene>
<evidence type="ECO:0000313" key="1">
    <source>
        <dbReference type="EMBL" id="KAG0479334.1"/>
    </source>
</evidence>
<dbReference type="EMBL" id="JADCNL010000005">
    <property type="protein sequence ID" value="KAG0479334.1"/>
    <property type="molecule type" value="Genomic_DNA"/>
</dbReference>
<proteinExistence type="predicted"/>
<evidence type="ECO:0000313" key="2">
    <source>
        <dbReference type="Proteomes" id="UP000636800"/>
    </source>
</evidence>
<name>A0A835UXB1_VANPL</name>
<dbReference type="AlphaFoldDB" id="A0A835UXB1"/>